<protein>
    <submittedName>
        <fullName evidence="1">Uncharacterized protein</fullName>
    </submittedName>
</protein>
<dbReference type="GeneID" id="40093107"/>
<sequence length="72" mass="8019">MPNAAEIEGQPKFPDVVVPLEGHDGNGFMIASRVRKALEKAGHREEAKTFFDDALSSDYMHLLDTVQKYVSI</sequence>
<evidence type="ECO:0000313" key="1">
    <source>
        <dbReference type="EMBL" id="ALY09879.1"/>
    </source>
</evidence>
<dbReference type="EMBL" id="KU160660">
    <property type="protein sequence ID" value="ALY09879.1"/>
    <property type="molecule type" value="Genomic_DNA"/>
</dbReference>
<proteinExistence type="predicted"/>
<dbReference type="RefSeq" id="YP_009616607.1">
    <property type="nucleotide sequence ID" value="NC_042053.1"/>
</dbReference>
<dbReference type="Proteomes" id="UP000229287">
    <property type="component" value="Segment"/>
</dbReference>
<keyword evidence="2" id="KW-1185">Reference proteome</keyword>
<dbReference type="KEGG" id="vg:40093107"/>
<reference evidence="1 2" key="1">
    <citation type="submission" date="2015-11" db="EMBL/GenBank/DDBJ databases">
        <authorList>
            <person name="Terry K."/>
            <person name="Dunbar D."/>
            <person name="Bradley K.W."/>
            <person name="Asai D.J."/>
            <person name="Bowman C.A."/>
            <person name="Russell D.A."/>
            <person name="Pope W.H."/>
            <person name="Jacobs-Sera D."/>
            <person name="Hendrix R.W."/>
            <person name="Hatfull G.F."/>
        </authorList>
    </citation>
    <scope>NUCLEOTIDE SEQUENCE [LARGE SCALE GENOMIC DNA]</scope>
</reference>
<dbReference type="OrthoDB" id="28646at10239"/>
<name>A0A0U4IWV1_9CAUD</name>
<accession>A0A0U4IWV1</accession>
<gene>
    <name evidence="1" type="primary">33</name>
    <name evidence="1" type="ORF">PRINCESSTRINA_33</name>
</gene>
<evidence type="ECO:0000313" key="2">
    <source>
        <dbReference type="Proteomes" id="UP000229287"/>
    </source>
</evidence>
<organism evidence="1 2">
    <name type="scientific">Arthrobacter phage PrincessTrina</name>
    <dbReference type="NCBI Taxonomy" id="1772328"/>
    <lineage>
        <taxon>Viruses</taxon>
        <taxon>Duplodnaviria</taxon>
        <taxon>Heunggongvirae</taxon>
        <taxon>Uroviricota</taxon>
        <taxon>Caudoviricetes</taxon>
        <taxon>Klausavirus</taxon>
        <taxon>Klausavirus princesstrina</taxon>
    </lineage>
</organism>